<dbReference type="Gene3D" id="3.10.620.30">
    <property type="match status" value="1"/>
</dbReference>
<feature type="domain" description="Transglutaminase-like" evidence="1">
    <location>
        <begin position="108"/>
        <end position="209"/>
    </location>
</feature>
<dbReference type="InterPro" id="IPR038765">
    <property type="entry name" value="Papain-like_cys_pep_sf"/>
</dbReference>
<gene>
    <name evidence="2" type="ORF">G5B05_09390</name>
</gene>
<reference evidence="2 3" key="1">
    <citation type="journal article" date="2020" name="Cell Host Microbe">
        <title>Functional and Genomic Variation between Human-Derived Isolates of Lachnospiraceae Reveals Inter- and Intra-Species Diversity.</title>
        <authorList>
            <person name="Sorbara M.T."/>
            <person name="Littmann E.R."/>
            <person name="Fontana E."/>
            <person name="Moody T.U."/>
            <person name="Kohout C.E."/>
            <person name="Gjonbalaj M."/>
            <person name="Eaton V."/>
            <person name="Seok R."/>
            <person name="Leiner I.M."/>
            <person name="Pamer E.G."/>
        </authorList>
    </citation>
    <scope>NUCLEOTIDE SEQUENCE [LARGE SCALE GENOMIC DNA]</scope>
    <source>
        <strain evidence="2 3">MSK.14.54</strain>
    </source>
</reference>
<dbReference type="PANTHER" id="PTHR46333">
    <property type="entry name" value="CYTOKINESIS PROTEIN 3"/>
    <property type="match status" value="1"/>
</dbReference>
<proteinExistence type="predicted"/>
<evidence type="ECO:0000313" key="2">
    <source>
        <dbReference type="EMBL" id="NSE16617.1"/>
    </source>
</evidence>
<evidence type="ECO:0000259" key="1">
    <source>
        <dbReference type="Pfam" id="PF01841"/>
    </source>
</evidence>
<accession>A0ABX2GEH2</accession>
<dbReference type="PANTHER" id="PTHR46333:SF2">
    <property type="entry name" value="CYTOKINESIS PROTEIN 3"/>
    <property type="match status" value="1"/>
</dbReference>
<sequence>MIIDHYDNLSFDEKEYYNKIYYGILKGKDSIRLLGLFDAKVLDKIIMVLKYEHAEIFYVDFQRMEYVITPEELIYYIHYTMPVEMRNRKKHVMENWIADSLGGMKIQASDSESDIYRKVHNYLIRNISYNYEALQNPETYPDAFTISGIFENKKAVCEGIAKAFKVLCDYAGAKNVYVVNGTALSKRLKMIYPHTWNMVKFNGQYSHIDVTWDLEPSRTSRYNRYDYFMVPDEWMQKDHDYDNSIRCDAVEQSYFYRQSCLIPGPNSLKKFLDEKLQNKISVLYFRINGENGLPDDIDSKVDNIVQEAVRKYATSDYMIQTVSNQLQNIYFYKISDRW</sequence>
<dbReference type="Pfam" id="PF01841">
    <property type="entry name" value="Transglut_core"/>
    <property type="match status" value="1"/>
</dbReference>
<dbReference type="RefSeq" id="WP_173829894.1">
    <property type="nucleotide sequence ID" value="NZ_JAAITQ010000015.1"/>
</dbReference>
<comment type="caution">
    <text evidence="2">The sequence shown here is derived from an EMBL/GenBank/DDBJ whole genome shotgun (WGS) entry which is preliminary data.</text>
</comment>
<keyword evidence="3" id="KW-1185">Reference proteome</keyword>
<dbReference type="InterPro" id="IPR002931">
    <property type="entry name" value="Transglutaminase-like"/>
</dbReference>
<organism evidence="2 3">
    <name type="scientific">Fusicatenibacter saccharivorans</name>
    <dbReference type="NCBI Taxonomy" id="1150298"/>
    <lineage>
        <taxon>Bacteria</taxon>
        <taxon>Bacillati</taxon>
        <taxon>Bacillota</taxon>
        <taxon>Clostridia</taxon>
        <taxon>Lachnospirales</taxon>
        <taxon>Lachnospiraceae</taxon>
        <taxon>Fusicatenibacter</taxon>
    </lineage>
</organism>
<dbReference type="SUPFAM" id="SSF54001">
    <property type="entry name" value="Cysteine proteinases"/>
    <property type="match status" value="1"/>
</dbReference>
<dbReference type="EMBL" id="JAAITQ010000015">
    <property type="protein sequence ID" value="NSE16617.1"/>
    <property type="molecule type" value="Genomic_DNA"/>
</dbReference>
<name>A0ABX2GEH2_9FIRM</name>
<evidence type="ECO:0000313" key="3">
    <source>
        <dbReference type="Proteomes" id="UP000768180"/>
    </source>
</evidence>
<protein>
    <recommendedName>
        <fullName evidence="1">Transglutaminase-like domain-containing protein</fullName>
    </recommendedName>
</protein>
<dbReference type="InterPro" id="IPR052557">
    <property type="entry name" value="CAP/Cytokinesis_protein"/>
</dbReference>
<dbReference type="Proteomes" id="UP000768180">
    <property type="component" value="Unassembled WGS sequence"/>
</dbReference>